<protein>
    <submittedName>
        <fullName evidence="1">Uncharacterized protein</fullName>
    </submittedName>
</protein>
<dbReference type="Proteomes" id="UP001174136">
    <property type="component" value="Unassembled WGS sequence"/>
</dbReference>
<dbReference type="AlphaFoldDB" id="A0AA47P9R6"/>
<proteinExistence type="predicted"/>
<organism evidence="1 2">
    <name type="scientific">Merluccius polli</name>
    <name type="common">Benguela hake</name>
    <name type="synonym">Merluccius cadenati</name>
    <dbReference type="NCBI Taxonomy" id="89951"/>
    <lineage>
        <taxon>Eukaryota</taxon>
        <taxon>Metazoa</taxon>
        <taxon>Chordata</taxon>
        <taxon>Craniata</taxon>
        <taxon>Vertebrata</taxon>
        <taxon>Euteleostomi</taxon>
        <taxon>Actinopterygii</taxon>
        <taxon>Neopterygii</taxon>
        <taxon>Teleostei</taxon>
        <taxon>Neoteleostei</taxon>
        <taxon>Acanthomorphata</taxon>
        <taxon>Zeiogadaria</taxon>
        <taxon>Gadariae</taxon>
        <taxon>Gadiformes</taxon>
        <taxon>Gadoidei</taxon>
        <taxon>Merlucciidae</taxon>
        <taxon>Merluccius</taxon>
    </lineage>
</organism>
<name>A0AA47P9R6_MERPO</name>
<evidence type="ECO:0000313" key="2">
    <source>
        <dbReference type="Proteomes" id="UP001174136"/>
    </source>
</evidence>
<comment type="caution">
    <text evidence="1">The sequence shown here is derived from an EMBL/GenBank/DDBJ whole genome shotgun (WGS) entry which is preliminary data.</text>
</comment>
<gene>
    <name evidence="1" type="ORF">N1851_000373</name>
</gene>
<reference evidence="1" key="1">
    <citation type="journal article" date="2023" name="Front. Mar. Sci.">
        <title>A new Merluccius polli reference genome to investigate the effects of global change in West African waters.</title>
        <authorList>
            <person name="Mateo J.L."/>
            <person name="Blanco-Fernandez C."/>
            <person name="Garcia-Vazquez E."/>
            <person name="Machado-Schiaffino G."/>
        </authorList>
    </citation>
    <scope>NUCLEOTIDE SEQUENCE</scope>
    <source>
        <strain evidence="1">C29</strain>
        <tissue evidence="1">Fin</tissue>
    </source>
</reference>
<dbReference type="EMBL" id="JAOPHQ010000013">
    <property type="protein sequence ID" value="KAK0156336.1"/>
    <property type="molecule type" value="Genomic_DNA"/>
</dbReference>
<evidence type="ECO:0000313" key="1">
    <source>
        <dbReference type="EMBL" id="KAK0156336.1"/>
    </source>
</evidence>
<keyword evidence="2" id="KW-1185">Reference proteome</keyword>
<sequence length="70" mass="7700">MAASIELARTMYILISDSSLRRISTGLNLSCTNDFERLMLCEFSPPQGGPDCGDYHLNTSVEGSVRNTKD</sequence>
<accession>A0AA47P9R6</accession>